<dbReference type="EMBL" id="JBHSLF010000021">
    <property type="protein sequence ID" value="MFC5344474.1"/>
    <property type="molecule type" value="Genomic_DNA"/>
</dbReference>
<keyword evidence="3" id="KW-0862">Zinc</keyword>
<dbReference type="Proteomes" id="UP001596152">
    <property type="component" value="Unassembled WGS sequence"/>
</dbReference>
<dbReference type="PROSITE" id="PS51891">
    <property type="entry name" value="CENP_V_GFA"/>
    <property type="match status" value="1"/>
</dbReference>
<dbReference type="PANTHER" id="PTHR28620">
    <property type="entry name" value="CENTROMERE PROTEIN V"/>
    <property type="match status" value="1"/>
</dbReference>
<name>A0ABW0FST8_9CAUL</name>
<dbReference type="RefSeq" id="WP_374036103.1">
    <property type="nucleotide sequence ID" value="NZ_CP169082.1"/>
</dbReference>
<keyword evidence="6" id="KW-1185">Reference proteome</keyword>
<evidence type="ECO:0000313" key="5">
    <source>
        <dbReference type="EMBL" id="MFC5344474.1"/>
    </source>
</evidence>
<dbReference type="PANTHER" id="PTHR28620:SF1">
    <property type="entry name" value="CENP-V_GFA DOMAIN-CONTAINING PROTEIN"/>
    <property type="match status" value="1"/>
</dbReference>
<dbReference type="InterPro" id="IPR052355">
    <property type="entry name" value="CENP-V-like"/>
</dbReference>
<evidence type="ECO:0000259" key="4">
    <source>
        <dbReference type="PROSITE" id="PS51891"/>
    </source>
</evidence>
<dbReference type="SUPFAM" id="SSF51316">
    <property type="entry name" value="Mss4-like"/>
    <property type="match status" value="1"/>
</dbReference>
<evidence type="ECO:0000256" key="3">
    <source>
        <dbReference type="ARBA" id="ARBA00022833"/>
    </source>
</evidence>
<sequence length="119" mass="13227">MAETHTGSCHCGAVAFEVETDLEMVMECNCTHCFRTGVWLTFVEPEAFRLTKGEEAIQEYLFNTRKIRHFLCKTCGVETHGEGAGPDGKVNVAVNVRCLSDIAPFSVTPTMRFDGLHQI</sequence>
<keyword evidence="2" id="KW-0479">Metal-binding</keyword>
<organism evidence="5 6">
    <name type="scientific">Brevundimonas staleyi</name>
    <dbReference type="NCBI Taxonomy" id="74326"/>
    <lineage>
        <taxon>Bacteria</taxon>
        <taxon>Pseudomonadati</taxon>
        <taxon>Pseudomonadota</taxon>
        <taxon>Alphaproteobacteria</taxon>
        <taxon>Caulobacterales</taxon>
        <taxon>Caulobacteraceae</taxon>
        <taxon>Brevundimonas</taxon>
    </lineage>
</organism>
<comment type="similarity">
    <text evidence="1">Belongs to the Gfa family.</text>
</comment>
<dbReference type="Gene3D" id="2.170.150.70">
    <property type="match status" value="1"/>
</dbReference>
<comment type="caution">
    <text evidence="5">The sequence shown here is derived from an EMBL/GenBank/DDBJ whole genome shotgun (WGS) entry which is preliminary data.</text>
</comment>
<evidence type="ECO:0000256" key="1">
    <source>
        <dbReference type="ARBA" id="ARBA00005495"/>
    </source>
</evidence>
<dbReference type="InterPro" id="IPR006913">
    <property type="entry name" value="CENP-V/GFA"/>
</dbReference>
<feature type="domain" description="CENP-V/GFA" evidence="4">
    <location>
        <begin position="5"/>
        <end position="114"/>
    </location>
</feature>
<gene>
    <name evidence="5" type="ORF">ACFPIE_11145</name>
</gene>
<evidence type="ECO:0000313" key="6">
    <source>
        <dbReference type="Proteomes" id="UP001596152"/>
    </source>
</evidence>
<dbReference type="Pfam" id="PF04828">
    <property type="entry name" value="GFA"/>
    <property type="match status" value="1"/>
</dbReference>
<reference evidence="6" key="1">
    <citation type="journal article" date="2019" name="Int. J. Syst. Evol. Microbiol.">
        <title>The Global Catalogue of Microorganisms (GCM) 10K type strain sequencing project: providing services to taxonomists for standard genome sequencing and annotation.</title>
        <authorList>
            <consortium name="The Broad Institute Genomics Platform"/>
            <consortium name="The Broad Institute Genome Sequencing Center for Infectious Disease"/>
            <person name="Wu L."/>
            <person name="Ma J."/>
        </authorList>
    </citation>
    <scope>NUCLEOTIDE SEQUENCE [LARGE SCALE GENOMIC DNA]</scope>
    <source>
        <strain evidence="6">JCM 12125</strain>
    </source>
</reference>
<dbReference type="InterPro" id="IPR011057">
    <property type="entry name" value="Mss4-like_sf"/>
</dbReference>
<protein>
    <submittedName>
        <fullName evidence="5">GFA family protein</fullName>
    </submittedName>
</protein>
<accession>A0ABW0FST8</accession>
<proteinExistence type="inferred from homology"/>
<evidence type="ECO:0000256" key="2">
    <source>
        <dbReference type="ARBA" id="ARBA00022723"/>
    </source>
</evidence>